<sequence length="114" mass="11901">MLLHPAVAGESAAPPASPSAGECWLVGETATGDWAGQEHCLASWDGTQWTFASPTTAMTVREVSSGTLIRYNGAWQRIARPVNPSGGSTVDNEARGAIVTLIDLLTEFGVFSAP</sequence>
<dbReference type="Proteomes" id="UP000309668">
    <property type="component" value="Unassembled WGS sequence"/>
</dbReference>
<organism evidence="2 3">
    <name type="scientific">Qipengyuania marisflavi</name>
    <dbReference type="NCBI Taxonomy" id="2486356"/>
    <lineage>
        <taxon>Bacteria</taxon>
        <taxon>Pseudomonadati</taxon>
        <taxon>Pseudomonadota</taxon>
        <taxon>Alphaproteobacteria</taxon>
        <taxon>Sphingomonadales</taxon>
        <taxon>Erythrobacteraceae</taxon>
        <taxon>Qipengyuania</taxon>
    </lineage>
</organism>
<evidence type="ECO:0000313" key="3">
    <source>
        <dbReference type="Proteomes" id="UP000309668"/>
    </source>
</evidence>
<dbReference type="Pfam" id="PF10983">
    <property type="entry name" value="DUF2793"/>
    <property type="match status" value="1"/>
</dbReference>
<gene>
    <name evidence="2" type="ORF">FEV51_07085</name>
</gene>
<dbReference type="AlphaFoldDB" id="A0A5S3P759"/>
<reference evidence="2 3" key="1">
    <citation type="submission" date="2019-05" db="EMBL/GenBank/DDBJ databases">
        <title>Erythrobacter marisflavi sp. nov., isolated from isolated from water of an estuary environment.</title>
        <authorList>
            <person name="Yoon J.-H."/>
        </authorList>
    </citation>
    <scope>NUCLEOTIDE SEQUENCE [LARGE SCALE GENOMIC DNA]</scope>
    <source>
        <strain evidence="2 3">KEM-5</strain>
    </source>
</reference>
<proteinExistence type="predicted"/>
<evidence type="ECO:0000313" key="2">
    <source>
        <dbReference type="EMBL" id="TMM48063.1"/>
    </source>
</evidence>
<name>A0A5S3P759_9SPHN</name>
<dbReference type="InterPro" id="IPR021251">
    <property type="entry name" value="DUF2793"/>
</dbReference>
<dbReference type="EMBL" id="VCAO01000003">
    <property type="protein sequence ID" value="TMM48063.1"/>
    <property type="molecule type" value="Genomic_DNA"/>
</dbReference>
<dbReference type="OrthoDB" id="564699at2"/>
<accession>A0A5S3P759</accession>
<dbReference type="RefSeq" id="WP_138617373.1">
    <property type="nucleotide sequence ID" value="NZ_VCAO01000003.1"/>
</dbReference>
<protein>
    <submittedName>
        <fullName evidence="2">DUF2793 domain-containing protein</fullName>
    </submittedName>
</protein>
<feature type="region of interest" description="Disordered" evidence="1">
    <location>
        <begin position="1"/>
        <end position="20"/>
    </location>
</feature>
<evidence type="ECO:0000256" key="1">
    <source>
        <dbReference type="SAM" id="MobiDB-lite"/>
    </source>
</evidence>
<comment type="caution">
    <text evidence="2">The sequence shown here is derived from an EMBL/GenBank/DDBJ whole genome shotgun (WGS) entry which is preliminary data.</text>
</comment>
<keyword evidence="3" id="KW-1185">Reference proteome</keyword>